<proteinExistence type="predicted"/>
<evidence type="ECO:0000313" key="3">
    <source>
        <dbReference type="Proteomes" id="UP000002624"/>
    </source>
</evidence>
<evidence type="ECO:0000256" key="1">
    <source>
        <dbReference type="SAM" id="MobiDB-lite"/>
    </source>
</evidence>
<feature type="region of interest" description="Disordered" evidence="1">
    <location>
        <begin position="152"/>
        <end position="182"/>
    </location>
</feature>
<organism evidence="2 3">
    <name type="scientific">Ajellomyces capsulatus (strain H143)</name>
    <name type="common">Darling's disease fungus</name>
    <name type="synonym">Histoplasma capsulatum</name>
    <dbReference type="NCBI Taxonomy" id="544712"/>
    <lineage>
        <taxon>Eukaryota</taxon>
        <taxon>Fungi</taxon>
        <taxon>Dikarya</taxon>
        <taxon>Ascomycota</taxon>
        <taxon>Pezizomycotina</taxon>
        <taxon>Eurotiomycetes</taxon>
        <taxon>Eurotiomycetidae</taxon>
        <taxon>Onygenales</taxon>
        <taxon>Ajellomycetaceae</taxon>
        <taxon>Histoplasma</taxon>
    </lineage>
</organism>
<name>C6HHI0_AJECH</name>
<dbReference type="HOGENOM" id="CLU_127187_0_0_1"/>
<evidence type="ECO:0000313" key="2">
    <source>
        <dbReference type="EMBL" id="EER40264.1"/>
    </source>
</evidence>
<reference evidence="3" key="1">
    <citation type="submission" date="2009-05" db="EMBL/GenBank/DDBJ databases">
        <title>The genome sequence of Ajellomyces capsulatus strain H143.</title>
        <authorList>
            <person name="Champion M."/>
            <person name="Cuomo C.A."/>
            <person name="Ma L.-J."/>
            <person name="Henn M.R."/>
            <person name="Sil A."/>
            <person name="Goldman B."/>
            <person name="Young S.K."/>
            <person name="Kodira C.D."/>
            <person name="Zeng Q."/>
            <person name="Koehrsen M."/>
            <person name="Alvarado L."/>
            <person name="Berlin A.M."/>
            <person name="Borenstein D."/>
            <person name="Chen Z."/>
            <person name="Engels R."/>
            <person name="Freedman E."/>
            <person name="Gellesch M."/>
            <person name="Goldberg J."/>
            <person name="Griggs A."/>
            <person name="Gujja S."/>
            <person name="Heiman D.I."/>
            <person name="Hepburn T.A."/>
            <person name="Howarth C."/>
            <person name="Jen D."/>
            <person name="Larson L."/>
            <person name="Lewis B."/>
            <person name="Mehta T."/>
            <person name="Park D."/>
            <person name="Pearson M."/>
            <person name="Roberts A."/>
            <person name="Saif S."/>
            <person name="Shea T.D."/>
            <person name="Shenoy N."/>
            <person name="Sisk P."/>
            <person name="Stolte C."/>
            <person name="Sykes S."/>
            <person name="Walk T."/>
            <person name="White J."/>
            <person name="Yandava C."/>
            <person name="Klein B."/>
            <person name="McEwen J.G."/>
            <person name="Puccia R."/>
            <person name="Goldman G.H."/>
            <person name="Felipe M.S."/>
            <person name="Nino-Vega G."/>
            <person name="San-Blas G."/>
            <person name="Taylor J.W."/>
            <person name="Mendoza L."/>
            <person name="Galagan J.E."/>
            <person name="Nusbaum C."/>
            <person name="Birren B.W."/>
        </authorList>
    </citation>
    <scope>NUCLEOTIDE SEQUENCE [LARGE SCALE GENOMIC DNA]</scope>
    <source>
        <strain evidence="3">H143</strain>
    </source>
</reference>
<sequence>MACPRPAELACIDHTSAKGTRETGRLVSGTESQKGAFLLGILQETQQASMIYLGLPSWLDFSQRRAHSVGEDRTWEAGHFPSSPPDSSPPDHNDETQRNERCSYHDKDLTYIHAQAPSDCIHPQSETGGGQLLQNITKKGTKEKKACTMTIGSASGDKKKNKKLAAFPSIPSSDPRRIYKDW</sequence>
<feature type="compositionally biased region" description="Basic and acidic residues" evidence="1">
    <location>
        <begin position="89"/>
        <end position="101"/>
    </location>
</feature>
<dbReference type="Proteomes" id="UP000002624">
    <property type="component" value="Unassembled WGS sequence"/>
</dbReference>
<protein>
    <submittedName>
        <fullName evidence="2">Uncharacterized protein</fullName>
    </submittedName>
</protein>
<dbReference type="OMA" id="HNDETQR"/>
<dbReference type="OrthoDB" id="10465378at2759"/>
<dbReference type="AlphaFoldDB" id="C6HHI0"/>
<feature type="region of interest" description="Disordered" evidence="1">
    <location>
        <begin position="70"/>
        <end position="101"/>
    </location>
</feature>
<dbReference type="EMBL" id="GG692427">
    <property type="protein sequence ID" value="EER40264.1"/>
    <property type="molecule type" value="Genomic_DNA"/>
</dbReference>
<accession>C6HHI0</accession>
<dbReference type="VEuPathDB" id="FungiDB:HCDG_05661"/>
<gene>
    <name evidence="2" type="ORF">HCDG_05661</name>
</gene>